<dbReference type="KEGG" id="pri:PRIO_2853"/>
<reference evidence="2" key="1">
    <citation type="submission" date="2015-03" db="EMBL/GenBank/DDBJ databases">
        <authorList>
            <person name="Wibberg D."/>
        </authorList>
    </citation>
    <scope>NUCLEOTIDE SEQUENCE [LARGE SCALE GENOMIC DNA]</scope>
</reference>
<accession>A0A0E4CWG5</accession>
<dbReference type="RefSeq" id="WP_046503023.1">
    <property type="nucleotide sequence ID" value="NZ_LN831776.1"/>
</dbReference>
<dbReference type="PATRIC" id="fig|1073571.4.peg.3043"/>
<name>A0A0E4CWG5_9BACL</name>
<proteinExistence type="predicted"/>
<dbReference type="Proteomes" id="UP000033163">
    <property type="component" value="Chromosome I"/>
</dbReference>
<dbReference type="HOGENOM" id="CLU_149314_0_0_9"/>
<dbReference type="EMBL" id="LN831776">
    <property type="protein sequence ID" value="CQR55257.1"/>
    <property type="molecule type" value="Genomic_DNA"/>
</dbReference>
<gene>
    <name evidence="1" type="ORF">PRIO_2853</name>
</gene>
<evidence type="ECO:0000313" key="1">
    <source>
        <dbReference type="EMBL" id="CQR55257.1"/>
    </source>
</evidence>
<evidence type="ECO:0000313" key="2">
    <source>
        <dbReference type="Proteomes" id="UP000033163"/>
    </source>
</evidence>
<sequence length="152" mass="15432">MAIQFLDSRTSEFSNTSTGVGTLPVTPSILLGDIGLQVAAVLATPNAADVRVELAGTIGVAGVAANTVTITIERGGTGVSGSGVVIYTSVVDLYTGRNLISFNAADFHPPVPLTGEIRYSMYAFNSGTPEPVITITGPVVFNGVAQAGTTTS</sequence>
<protein>
    <submittedName>
        <fullName evidence="1">Uncharacterized protein</fullName>
    </submittedName>
</protein>
<organism evidence="1 2">
    <name type="scientific">Paenibacillus riograndensis SBR5</name>
    <dbReference type="NCBI Taxonomy" id="1073571"/>
    <lineage>
        <taxon>Bacteria</taxon>
        <taxon>Bacillati</taxon>
        <taxon>Bacillota</taxon>
        <taxon>Bacilli</taxon>
        <taxon>Bacillales</taxon>
        <taxon>Paenibacillaceae</taxon>
        <taxon>Paenibacillus</taxon>
        <taxon>Paenibacillus sonchi group</taxon>
    </lineage>
</organism>
<dbReference type="AlphaFoldDB" id="A0A0E4CWG5"/>